<evidence type="ECO:0000313" key="1">
    <source>
        <dbReference type="EMBL" id="VFU11321.1"/>
    </source>
</evidence>
<name>A0A485LV57_9ZZZZ</name>
<accession>A0A485LV57</accession>
<dbReference type="EMBL" id="CAADRN010000015">
    <property type="protein sequence ID" value="VFU11321.1"/>
    <property type="molecule type" value="Genomic_DNA"/>
</dbReference>
<organism evidence="1">
    <name type="scientific">anaerobic digester metagenome</name>
    <dbReference type="NCBI Taxonomy" id="1263854"/>
    <lineage>
        <taxon>unclassified sequences</taxon>
        <taxon>metagenomes</taxon>
        <taxon>ecological metagenomes</taxon>
    </lineage>
</organism>
<dbReference type="EMBL" id="CAADRN010000390">
    <property type="protein sequence ID" value="VFU19584.1"/>
    <property type="molecule type" value="Genomic_DNA"/>
</dbReference>
<reference evidence="1" key="1">
    <citation type="submission" date="2019-03" db="EMBL/GenBank/DDBJ databases">
        <authorList>
            <person name="Hao L."/>
        </authorList>
    </citation>
    <scope>NUCLEOTIDE SEQUENCE</scope>
</reference>
<sequence length="66" mass="7287">MCRLIKGNKLGRSWILARTGSIINRMNTPNYFNRGVLTGHNNAGQVRTAIMISFFSPVSGTKAHLP</sequence>
<dbReference type="AlphaFoldDB" id="A0A485LV57"/>
<evidence type="ECO:0000313" key="2">
    <source>
        <dbReference type="EMBL" id="VFU19584.1"/>
    </source>
</evidence>
<gene>
    <name evidence="1" type="ORF">SCFA_1110006</name>
    <name evidence="2" type="ORF">SCFA_860001</name>
</gene>
<proteinExistence type="predicted"/>
<protein>
    <submittedName>
        <fullName evidence="1">Uncharacterized protein</fullName>
    </submittedName>
</protein>